<reference evidence="3 4" key="1">
    <citation type="submission" date="2020-09" db="EMBL/GenBank/DDBJ databases">
        <title>De no assembly of potato wild relative species, Solanum commersonii.</title>
        <authorList>
            <person name="Cho K."/>
        </authorList>
    </citation>
    <scope>NUCLEOTIDE SEQUENCE [LARGE SCALE GENOMIC DNA]</scope>
    <source>
        <strain evidence="3">LZ3.2</strain>
        <tissue evidence="3">Leaf</tissue>
    </source>
</reference>
<keyword evidence="4" id="KW-1185">Reference proteome</keyword>
<dbReference type="EMBL" id="JACXVP010000012">
    <property type="protein sequence ID" value="KAG5571228.1"/>
    <property type="molecule type" value="Genomic_DNA"/>
</dbReference>
<dbReference type="PANTHER" id="PTHR31286:SF79">
    <property type="entry name" value="N-6 ADENINE-SPECIFIC DNA METHYLASE"/>
    <property type="match status" value="1"/>
</dbReference>
<evidence type="ECO:0000313" key="3">
    <source>
        <dbReference type="EMBL" id="KAG5571228.1"/>
    </source>
</evidence>
<dbReference type="InterPro" id="IPR025558">
    <property type="entry name" value="DUF4283"/>
</dbReference>
<feature type="compositionally biased region" description="Basic and acidic residues" evidence="1">
    <location>
        <begin position="12"/>
        <end position="29"/>
    </location>
</feature>
<protein>
    <recommendedName>
        <fullName evidence="2">DUF4283 domain-containing protein</fullName>
    </recommendedName>
</protein>
<sequence length="277" mass="31583">MKKNPTATTSTELHRSIHRENYTKTTSSRDLRKIPLKPVTLQHGEPYIKWSEEEVAAMDVVGNLQHVVVGKFSYGWPKMEELRSIIPTQCNIKGDCHIGLFRNRHALIRLSLKEDFINVTSKVAYYLKSKDGNSYQMRSLIYDSKFKLEDETTRVIAWISSPYLLPTYYVKESSFFLATIVGTTLHLDIGTINKTQLSCAKGFNNKAIVMRMPLLEAQALQPVECHKKNSPIKVLGDLVSHQCVAEISIPNNVTMTPIEEKEEEENQQNWKTVVVEA</sequence>
<dbReference type="Proteomes" id="UP000824120">
    <property type="component" value="Chromosome 12"/>
</dbReference>
<dbReference type="AlphaFoldDB" id="A0A9J5W7N1"/>
<comment type="caution">
    <text evidence="3">The sequence shown here is derived from an EMBL/GenBank/DDBJ whole genome shotgun (WGS) entry which is preliminary data.</text>
</comment>
<dbReference type="Pfam" id="PF14111">
    <property type="entry name" value="DUF4283"/>
    <property type="match status" value="1"/>
</dbReference>
<organism evidence="3 4">
    <name type="scientific">Solanum commersonii</name>
    <name type="common">Commerson's wild potato</name>
    <name type="synonym">Commerson's nightshade</name>
    <dbReference type="NCBI Taxonomy" id="4109"/>
    <lineage>
        <taxon>Eukaryota</taxon>
        <taxon>Viridiplantae</taxon>
        <taxon>Streptophyta</taxon>
        <taxon>Embryophyta</taxon>
        <taxon>Tracheophyta</taxon>
        <taxon>Spermatophyta</taxon>
        <taxon>Magnoliopsida</taxon>
        <taxon>eudicotyledons</taxon>
        <taxon>Gunneridae</taxon>
        <taxon>Pentapetalae</taxon>
        <taxon>asterids</taxon>
        <taxon>lamiids</taxon>
        <taxon>Solanales</taxon>
        <taxon>Solanaceae</taxon>
        <taxon>Solanoideae</taxon>
        <taxon>Solaneae</taxon>
        <taxon>Solanum</taxon>
    </lineage>
</organism>
<name>A0A9J5W7N1_SOLCO</name>
<evidence type="ECO:0000259" key="2">
    <source>
        <dbReference type="Pfam" id="PF14111"/>
    </source>
</evidence>
<feature type="domain" description="DUF4283" evidence="2">
    <location>
        <begin position="62"/>
        <end position="149"/>
    </location>
</feature>
<feature type="region of interest" description="Disordered" evidence="1">
    <location>
        <begin position="1"/>
        <end position="29"/>
    </location>
</feature>
<proteinExistence type="predicted"/>
<dbReference type="OrthoDB" id="851886at2759"/>
<feature type="compositionally biased region" description="Polar residues" evidence="1">
    <location>
        <begin position="1"/>
        <end position="11"/>
    </location>
</feature>
<gene>
    <name evidence="3" type="ORF">H5410_060994</name>
</gene>
<evidence type="ECO:0000313" key="4">
    <source>
        <dbReference type="Proteomes" id="UP000824120"/>
    </source>
</evidence>
<evidence type="ECO:0000256" key="1">
    <source>
        <dbReference type="SAM" id="MobiDB-lite"/>
    </source>
</evidence>
<dbReference type="PANTHER" id="PTHR31286">
    <property type="entry name" value="GLYCINE-RICH CELL WALL STRUCTURAL PROTEIN 1.8-LIKE"/>
    <property type="match status" value="1"/>
</dbReference>
<accession>A0A9J5W7N1</accession>
<dbReference type="InterPro" id="IPR040256">
    <property type="entry name" value="At4g02000-like"/>
</dbReference>